<keyword evidence="8 12" id="KW-0413">Isomerase</keyword>
<gene>
    <name evidence="13" type="ORF">GSTUAT00004495001</name>
</gene>
<evidence type="ECO:0000256" key="11">
    <source>
        <dbReference type="RuleBase" id="RU003657"/>
    </source>
</evidence>
<evidence type="ECO:0000256" key="1">
    <source>
        <dbReference type="ARBA" id="ARBA00000901"/>
    </source>
</evidence>
<dbReference type="GO" id="GO:0000162">
    <property type="term" value="P:L-tryptophan biosynthetic process"/>
    <property type="evidence" value="ECO:0007669"/>
    <property type="project" value="TreeGrafter"/>
</dbReference>
<evidence type="ECO:0000256" key="12">
    <source>
        <dbReference type="RuleBase" id="RU364022"/>
    </source>
</evidence>
<evidence type="ECO:0000256" key="5">
    <source>
        <dbReference type="ARBA" id="ARBA00018464"/>
    </source>
</evidence>
<comment type="pathway">
    <text evidence="2 12">Amino-acid biosynthesis; L-histidine biosynthesis; L-histidine from 5-phospho-alpha-D-ribose 1-diphosphate: step 4/9.</text>
</comment>
<accession>A0A292PY15</accession>
<evidence type="ECO:0000256" key="10">
    <source>
        <dbReference type="ARBA" id="ARBA00031376"/>
    </source>
</evidence>
<dbReference type="UniPathway" id="UPA00031">
    <property type="reaction ID" value="UER00009"/>
</dbReference>
<dbReference type="InterPro" id="IPR011060">
    <property type="entry name" value="RibuloseP-bd_barrel"/>
</dbReference>
<evidence type="ECO:0000256" key="2">
    <source>
        <dbReference type="ARBA" id="ARBA00005133"/>
    </source>
</evidence>
<dbReference type="GO" id="GO:0003949">
    <property type="term" value="F:1-(5-phosphoribosyl)-5-[(5-phosphoribosylamino)methylideneamino]imidazole-4-carboxamide isomerase activity"/>
    <property type="evidence" value="ECO:0007669"/>
    <property type="project" value="UniProtKB-EC"/>
</dbReference>
<dbReference type="EC" id="5.3.1.16" evidence="4 12"/>
<evidence type="ECO:0000256" key="6">
    <source>
        <dbReference type="ARBA" id="ARBA00022605"/>
    </source>
</evidence>
<protein>
    <recommendedName>
        <fullName evidence="5 12">1-(5-phosphoribosyl)-5-[(5-phosphoribosylamino)methylideneamino] imidazole-4-carboxamide isomerase</fullName>
        <ecNumber evidence="4 12">5.3.1.16</ecNumber>
    </recommendedName>
    <alternativeName>
        <fullName evidence="10 12">5-proFAR isomerase</fullName>
    </alternativeName>
    <alternativeName>
        <fullName evidence="9 12">Phosphoribosylformimino-5-aminoimidazole carboxamide ribotide isomerase</fullName>
    </alternativeName>
</protein>
<organism evidence="13 14">
    <name type="scientific">Tuber aestivum</name>
    <name type="common">summer truffle</name>
    <dbReference type="NCBI Taxonomy" id="59557"/>
    <lineage>
        <taxon>Eukaryota</taxon>
        <taxon>Fungi</taxon>
        <taxon>Dikarya</taxon>
        <taxon>Ascomycota</taxon>
        <taxon>Pezizomycotina</taxon>
        <taxon>Pezizomycetes</taxon>
        <taxon>Pezizales</taxon>
        <taxon>Tuberaceae</taxon>
        <taxon>Tuber</taxon>
    </lineage>
</organism>
<dbReference type="Gene3D" id="3.20.20.70">
    <property type="entry name" value="Aldolase class I"/>
    <property type="match status" value="1"/>
</dbReference>
<proteinExistence type="inferred from homology"/>
<dbReference type="InterPro" id="IPR013785">
    <property type="entry name" value="Aldolase_TIM"/>
</dbReference>
<dbReference type="PANTHER" id="PTHR43090:SF2">
    <property type="entry name" value="1-(5-PHOSPHORIBOSYL)-5-[(5-PHOSPHORIBOSYLAMINO)METHYLIDENEAMINO] IMIDAZOLE-4-CARBOXAMIDE ISOMERASE"/>
    <property type="match status" value="1"/>
</dbReference>
<dbReference type="GO" id="GO:0005737">
    <property type="term" value="C:cytoplasm"/>
    <property type="evidence" value="ECO:0007669"/>
    <property type="project" value="UniProtKB-SubCell"/>
</dbReference>
<dbReference type="PANTHER" id="PTHR43090">
    <property type="entry name" value="1-(5-PHOSPHORIBOSYL)-5-[(5-PHOSPHORIBOSYLAMINO)METHYLIDENEAMINO] IMIDAZOLE-4-CARBOXAMIDE ISOMERASE"/>
    <property type="match status" value="1"/>
</dbReference>
<dbReference type="AlphaFoldDB" id="A0A292PY15"/>
<name>A0A292PY15_9PEZI</name>
<evidence type="ECO:0000313" key="14">
    <source>
        <dbReference type="Proteomes" id="UP001412239"/>
    </source>
</evidence>
<reference evidence="13" key="1">
    <citation type="submission" date="2015-10" db="EMBL/GenBank/DDBJ databases">
        <authorList>
            <person name="Regsiter A."/>
            <person name="william w."/>
        </authorList>
    </citation>
    <scope>NUCLEOTIDE SEQUENCE</scope>
    <source>
        <strain evidence="13">Montdore</strain>
    </source>
</reference>
<keyword evidence="7 11" id="KW-0368">Histidine biosynthesis</keyword>
<evidence type="ECO:0000256" key="9">
    <source>
        <dbReference type="ARBA" id="ARBA00030547"/>
    </source>
</evidence>
<dbReference type="Pfam" id="PF00977">
    <property type="entry name" value="His_biosynth"/>
    <property type="match status" value="1"/>
</dbReference>
<sequence>MTKFRACIDIHNNLVKQIVGGTLTSALKTNHTSPHPPAHFSTLYREANVTGSHVILLSPDSQPAATEALSAWPGGLQIGGGITADNALDWLDGRGAEKVIVTSWLFPRGRVEVGRLEELVAKVGGKGRVVIDLSCRRVGEKWMVAMERWRRITEVEVCKETLDMLSGYCSEFLIHAADVEGLCLGIDEELVERLGEWVTIPTTYAGGGKEFADLERVERLSGGKVDLTFGSALDLFGGSGVKFEDCVRWNRERS</sequence>
<dbReference type="EMBL" id="LN891022">
    <property type="protein sequence ID" value="CUS11393.1"/>
    <property type="molecule type" value="Genomic_DNA"/>
</dbReference>
<dbReference type="Proteomes" id="UP001412239">
    <property type="component" value="Unassembled WGS sequence"/>
</dbReference>
<evidence type="ECO:0000256" key="8">
    <source>
        <dbReference type="ARBA" id="ARBA00023235"/>
    </source>
</evidence>
<evidence type="ECO:0000313" key="13">
    <source>
        <dbReference type="EMBL" id="CUS11393.1"/>
    </source>
</evidence>
<dbReference type="GO" id="GO:0000105">
    <property type="term" value="P:L-histidine biosynthetic process"/>
    <property type="evidence" value="ECO:0007669"/>
    <property type="project" value="UniProtKB-UniPathway"/>
</dbReference>
<dbReference type="InterPro" id="IPR011858">
    <property type="entry name" value="His6/HISN3"/>
</dbReference>
<keyword evidence="12" id="KW-0963">Cytoplasm</keyword>
<comment type="similarity">
    <text evidence="3 11">Belongs to the HisA/HisF family.</text>
</comment>
<evidence type="ECO:0000256" key="7">
    <source>
        <dbReference type="ARBA" id="ARBA00023102"/>
    </source>
</evidence>
<dbReference type="InterPro" id="IPR006062">
    <property type="entry name" value="His_biosynth"/>
</dbReference>
<dbReference type="SUPFAM" id="SSF51366">
    <property type="entry name" value="Ribulose-phoshate binding barrel"/>
    <property type="match status" value="1"/>
</dbReference>
<evidence type="ECO:0000256" key="3">
    <source>
        <dbReference type="ARBA" id="ARBA00009667"/>
    </source>
</evidence>
<evidence type="ECO:0000256" key="4">
    <source>
        <dbReference type="ARBA" id="ARBA00012550"/>
    </source>
</evidence>
<keyword evidence="14" id="KW-1185">Reference proteome</keyword>
<dbReference type="CDD" id="cd04723">
    <property type="entry name" value="HisA_HisF"/>
    <property type="match status" value="1"/>
</dbReference>
<keyword evidence="6 11" id="KW-0028">Amino-acid biosynthesis</keyword>
<comment type="subcellular location">
    <subcellularLocation>
        <location evidence="12">Cytoplasm</location>
    </subcellularLocation>
</comment>
<comment type="catalytic activity">
    <reaction evidence="1 12">
        <text>1-(5-phospho-beta-D-ribosyl)-5-[(5-phospho-beta-D-ribosylamino)methylideneamino]imidazole-4-carboxamide = 5-[(5-phospho-1-deoxy-D-ribulos-1-ylimino)methylamino]-1-(5-phospho-beta-D-ribosyl)imidazole-4-carboxamide</text>
        <dbReference type="Rhea" id="RHEA:15469"/>
        <dbReference type="ChEBI" id="CHEBI:58435"/>
        <dbReference type="ChEBI" id="CHEBI:58525"/>
        <dbReference type="EC" id="5.3.1.16"/>
    </reaction>
</comment>
<dbReference type="InterPro" id="IPR044524">
    <property type="entry name" value="Isoase_HisA-like"/>
</dbReference>
<dbReference type="NCBIfam" id="TIGR02129">
    <property type="entry name" value="hisA_euk"/>
    <property type="match status" value="1"/>
</dbReference>